<gene>
    <name evidence="1" type="ORF">Llon_1534</name>
</gene>
<evidence type="ECO:0000313" key="2">
    <source>
        <dbReference type="Proteomes" id="UP000054997"/>
    </source>
</evidence>
<protein>
    <submittedName>
        <fullName evidence="1">Uncharacterized protein</fullName>
    </submittedName>
</protein>
<keyword evidence="2" id="KW-1185">Reference proteome</keyword>
<accession>A0A0W0VKL9</accession>
<dbReference type="AlphaFoldDB" id="A0A0W0VKL9"/>
<comment type="caution">
    <text evidence="1">The sequence shown here is derived from an EMBL/GenBank/DDBJ whole genome shotgun (WGS) entry which is preliminary data.</text>
</comment>
<organism evidence="1 2">
    <name type="scientific">Legionella londiniensis</name>
    <dbReference type="NCBI Taxonomy" id="45068"/>
    <lineage>
        <taxon>Bacteria</taxon>
        <taxon>Pseudomonadati</taxon>
        <taxon>Pseudomonadota</taxon>
        <taxon>Gammaproteobacteria</taxon>
        <taxon>Legionellales</taxon>
        <taxon>Legionellaceae</taxon>
        <taxon>Legionella</taxon>
    </lineage>
</organism>
<dbReference type="Proteomes" id="UP000054997">
    <property type="component" value="Unassembled WGS sequence"/>
</dbReference>
<name>A0A0W0VKL9_9GAMM</name>
<evidence type="ECO:0000313" key="1">
    <source>
        <dbReference type="EMBL" id="KTD20648.1"/>
    </source>
</evidence>
<reference evidence="1 2" key="1">
    <citation type="submission" date="2015-11" db="EMBL/GenBank/DDBJ databases">
        <title>Genomic analysis of 38 Legionella species identifies large and diverse effector repertoires.</title>
        <authorList>
            <person name="Burstein D."/>
            <person name="Amaro F."/>
            <person name="Zusman T."/>
            <person name="Lifshitz Z."/>
            <person name="Cohen O."/>
            <person name="Gilbert J.A."/>
            <person name="Pupko T."/>
            <person name="Shuman H.A."/>
            <person name="Segal G."/>
        </authorList>
    </citation>
    <scope>NUCLEOTIDE SEQUENCE [LARGE SCALE GENOMIC DNA]</scope>
    <source>
        <strain evidence="1 2">ATCC 49505</strain>
    </source>
</reference>
<sequence length="79" mass="9285">MSPRKFIWLTGQKYMLPTSTRCIPLIVSFFCLKPGLLKQCSISPATILPNYKKRGFQVVTHEQQYRQNQLTPNRRYPIL</sequence>
<proteinExistence type="predicted"/>
<dbReference type="EMBL" id="LNYK01000019">
    <property type="protein sequence ID" value="KTD20648.1"/>
    <property type="molecule type" value="Genomic_DNA"/>
</dbReference>